<protein>
    <submittedName>
        <fullName evidence="2">Uncharacterized protein</fullName>
    </submittedName>
</protein>
<evidence type="ECO:0000256" key="1">
    <source>
        <dbReference type="SAM" id="MobiDB-lite"/>
    </source>
</evidence>
<sequence>MPSRLSPAAPAPANAAASVLSGDGDGEPTGVFGGGGGEQRKRRALQRREREGLRVELGEVGAAGAPVGAAAGTPISAAPVAATAAPVGANAAPVGGAAGDVLLCVRCCDRPGFLCSDSSAAFCCSAAWLCSRCSCVMAPVMAPAGGLWFWFSFCFSTWLWASDCASDWLSIGFWLNRLASRCLFSCSILRARSSASRCSSACCSRSFRRRFTSSSICRSSSRTRATQFSGILMPGGGGGGGGGGGNILRTICRMLELVSSDTTSDTRFHTRSSAPHSMWY</sequence>
<name>A0A4Z2FLH5_9TELE</name>
<proteinExistence type="predicted"/>
<feature type="compositionally biased region" description="Low complexity" evidence="1">
    <location>
        <begin position="7"/>
        <end position="17"/>
    </location>
</feature>
<feature type="region of interest" description="Disordered" evidence="1">
    <location>
        <begin position="1"/>
        <end position="48"/>
    </location>
</feature>
<dbReference type="AlphaFoldDB" id="A0A4Z2FLH5"/>
<evidence type="ECO:0000313" key="2">
    <source>
        <dbReference type="EMBL" id="TNN41603.1"/>
    </source>
</evidence>
<gene>
    <name evidence="2" type="ORF">EYF80_048218</name>
</gene>
<keyword evidence="3" id="KW-1185">Reference proteome</keyword>
<comment type="caution">
    <text evidence="2">The sequence shown here is derived from an EMBL/GenBank/DDBJ whole genome shotgun (WGS) entry which is preliminary data.</text>
</comment>
<accession>A0A4Z2FLH5</accession>
<dbReference type="EMBL" id="SRLO01001094">
    <property type="protein sequence ID" value="TNN41603.1"/>
    <property type="molecule type" value="Genomic_DNA"/>
</dbReference>
<reference evidence="2 3" key="1">
    <citation type="submission" date="2019-03" db="EMBL/GenBank/DDBJ databases">
        <title>First draft genome of Liparis tanakae, snailfish: a comprehensive survey of snailfish specific genes.</title>
        <authorList>
            <person name="Kim W."/>
            <person name="Song I."/>
            <person name="Jeong J.-H."/>
            <person name="Kim D."/>
            <person name="Kim S."/>
            <person name="Ryu S."/>
            <person name="Song J.Y."/>
            <person name="Lee S.K."/>
        </authorList>
    </citation>
    <scope>NUCLEOTIDE SEQUENCE [LARGE SCALE GENOMIC DNA]</scope>
    <source>
        <tissue evidence="2">Muscle</tissue>
    </source>
</reference>
<organism evidence="2 3">
    <name type="scientific">Liparis tanakae</name>
    <name type="common">Tanaka's snailfish</name>
    <dbReference type="NCBI Taxonomy" id="230148"/>
    <lineage>
        <taxon>Eukaryota</taxon>
        <taxon>Metazoa</taxon>
        <taxon>Chordata</taxon>
        <taxon>Craniata</taxon>
        <taxon>Vertebrata</taxon>
        <taxon>Euteleostomi</taxon>
        <taxon>Actinopterygii</taxon>
        <taxon>Neopterygii</taxon>
        <taxon>Teleostei</taxon>
        <taxon>Neoteleostei</taxon>
        <taxon>Acanthomorphata</taxon>
        <taxon>Eupercaria</taxon>
        <taxon>Perciformes</taxon>
        <taxon>Cottioidei</taxon>
        <taxon>Cottales</taxon>
        <taxon>Liparidae</taxon>
        <taxon>Liparis</taxon>
    </lineage>
</organism>
<evidence type="ECO:0000313" key="3">
    <source>
        <dbReference type="Proteomes" id="UP000314294"/>
    </source>
</evidence>
<dbReference type="Proteomes" id="UP000314294">
    <property type="component" value="Unassembled WGS sequence"/>
</dbReference>